<evidence type="ECO:0000313" key="2">
    <source>
        <dbReference type="Proteomes" id="UP000693981"/>
    </source>
</evidence>
<accession>A0A8T1W7R3</accession>
<dbReference type="OrthoDB" id="164008at2759"/>
<organism evidence="1 2">
    <name type="scientific">Phytophthora boehmeriae</name>
    <dbReference type="NCBI Taxonomy" id="109152"/>
    <lineage>
        <taxon>Eukaryota</taxon>
        <taxon>Sar</taxon>
        <taxon>Stramenopiles</taxon>
        <taxon>Oomycota</taxon>
        <taxon>Peronosporomycetes</taxon>
        <taxon>Peronosporales</taxon>
        <taxon>Peronosporaceae</taxon>
        <taxon>Phytophthora</taxon>
    </lineage>
</organism>
<protein>
    <submittedName>
        <fullName evidence="1">Uncharacterized protein</fullName>
    </submittedName>
</protein>
<name>A0A8T1W7R3_9STRA</name>
<dbReference type="AlphaFoldDB" id="A0A8T1W7R3"/>
<gene>
    <name evidence="1" type="ORF">PHYBOEH_007999</name>
</gene>
<evidence type="ECO:0000313" key="1">
    <source>
        <dbReference type="EMBL" id="KAG7388210.1"/>
    </source>
</evidence>
<comment type="caution">
    <text evidence="1">The sequence shown here is derived from an EMBL/GenBank/DDBJ whole genome shotgun (WGS) entry which is preliminary data.</text>
</comment>
<keyword evidence="2" id="KW-1185">Reference proteome</keyword>
<dbReference type="EMBL" id="JAGDFL010000452">
    <property type="protein sequence ID" value="KAG7388210.1"/>
    <property type="molecule type" value="Genomic_DNA"/>
</dbReference>
<reference evidence="1" key="1">
    <citation type="submission" date="2021-02" db="EMBL/GenBank/DDBJ databases">
        <authorList>
            <person name="Palmer J.M."/>
        </authorList>
    </citation>
    <scope>NUCLEOTIDE SEQUENCE</scope>
    <source>
        <strain evidence="1">SCRP23</strain>
    </source>
</reference>
<proteinExistence type="predicted"/>
<sequence length="302" mass="33833">MLLASGLRRSTSVRVLPRSIPALQHLPNALHSVSTPSHSRRAFATSHQIAGYVLARAKVLHLAARTLRSYKQLLQLDSASSPVSRHFARSATLRERVYMYLVCLIPPDQPIYLPEFLAGARHAASAVIHQIYATEGATLATATEDGDEAAPLLTSMASSECRHKWTAKLEAQREALHLPVGTKFKLEKLEVHDAALAEVEYDYSEAGADQKKAETCSMYQLNESLKMKVRFAVTEHLLSTVREGEDHPTRHTLKTTFDWSFYSNVSREHLVDWYITDSTPFKLELATDKQEAKTKTKIPLQI</sequence>
<dbReference type="Proteomes" id="UP000693981">
    <property type="component" value="Unassembled WGS sequence"/>
</dbReference>